<dbReference type="Gene3D" id="2.150.10.10">
    <property type="entry name" value="Serralysin-like metalloprotease, C-terminal"/>
    <property type="match status" value="1"/>
</dbReference>
<dbReference type="Pfam" id="PF13946">
    <property type="entry name" value="DUF4214"/>
    <property type="match status" value="1"/>
</dbReference>
<dbReference type="InterPro" id="IPR011049">
    <property type="entry name" value="Serralysin-like_metalloprot_C"/>
</dbReference>
<dbReference type="OrthoDB" id="9342475at2"/>
<dbReference type="Proteomes" id="UP000245252">
    <property type="component" value="Unassembled WGS sequence"/>
</dbReference>
<evidence type="ECO:0000313" key="2">
    <source>
        <dbReference type="EMBL" id="PWE57734.1"/>
    </source>
</evidence>
<dbReference type="SUPFAM" id="SSF51120">
    <property type="entry name" value="beta-Roll"/>
    <property type="match status" value="1"/>
</dbReference>
<organism evidence="2 3">
    <name type="scientific">Metarhizobium album</name>
    <dbReference type="NCBI Taxonomy" id="2182425"/>
    <lineage>
        <taxon>Bacteria</taxon>
        <taxon>Pseudomonadati</taxon>
        <taxon>Pseudomonadota</taxon>
        <taxon>Alphaproteobacteria</taxon>
        <taxon>Hyphomicrobiales</taxon>
        <taxon>Rhizobiaceae</taxon>
        <taxon>Metarhizobium</taxon>
    </lineage>
</organism>
<feature type="domain" description="DUF4214" evidence="1">
    <location>
        <begin position="39"/>
        <end position="98"/>
    </location>
</feature>
<protein>
    <recommendedName>
        <fullName evidence="1">DUF4214 domain-containing protein</fullName>
    </recommendedName>
</protein>
<comment type="caution">
    <text evidence="2">The sequence shown here is derived from an EMBL/GenBank/DDBJ whole genome shotgun (WGS) entry which is preliminary data.</text>
</comment>
<accession>A0A2U2DWN6</accession>
<dbReference type="RefSeq" id="WP_109456250.1">
    <property type="nucleotide sequence ID" value="NZ_QFBC01000001.1"/>
</dbReference>
<dbReference type="InterPro" id="IPR038255">
    <property type="entry name" value="PBS_linker_sf"/>
</dbReference>
<evidence type="ECO:0000259" key="1">
    <source>
        <dbReference type="Pfam" id="PF13946"/>
    </source>
</evidence>
<gene>
    <name evidence="2" type="ORF">DEM27_00565</name>
</gene>
<proteinExistence type="predicted"/>
<sequence>MASIQGIYLALFGRPADPAGLAFFNGVTNNGSDLSAISGLAGTAEYLNRFTNFANDQIVNALFKSMFGRDADEAGLKYFVGELEAGRLSIENIAINVLDGALNDDKATVENKLTVANLFTTNLDTDEEQVIYGGDAAADYGRQFLAPITKDIATIPDLANVNAYIAAMPQQPSGALTVQQVLDGAANGGHYILADRLDKIVANPDVMKNADSYQLTNATGGVGAVTVEGAKVLLGAKNATNFDFSLADTSTAIKSASATIITEADTIAVIGANTGETFDFSAFTRGVILNGGDGVDVFRGTAFNDVFYGKGGTNTYYSNGGSDTFRLSDSGTDTIFLTGSATGGLGKSGPIHIYGWGNNDQFVISNSDFSTNLEGSWTDDDHLFRGTTSYTKNSAGKLEFQEAMHTFGLVEFISYVSTDITNGADFLQSFQEACGGNAPANTGFEMGVKWKGLFALSDPENLIETRYLYYADTGSDTALENSEIKLVAVIHDTGEFRAHNDFLV</sequence>
<evidence type="ECO:0000313" key="3">
    <source>
        <dbReference type="Proteomes" id="UP000245252"/>
    </source>
</evidence>
<dbReference type="Gene3D" id="1.10.3130.20">
    <property type="entry name" value="Phycobilisome linker domain"/>
    <property type="match status" value="1"/>
</dbReference>
<keyword evidence="3" id="KW-1185">Reference proteome</keyword>
<name>A0A2U2DWN6_9HYPH</name>
<reference evidence="2 3" key="1">
    <citation type="submission" date="2018-05" db="EMBL/GenBank/DDBJ databases">
        <title>The draft genome of strain NS-104.</title>
        <authorList>
            <person name="Hang P."/>
            <person name="Jiang J."/>
        </authorList>
    </citation>
    <scope>NUCLEOTIDE SEQUENCE [LARGE SCALE GENOMIC DNA]</scope>
    <source>
        <strain evidence="2 3">NS-104</strain>
    </source>
</reference>
<dbReference type="AlphaFoldDB" id="A0A2U2DWN6"/>
<dbReference type="InterPro" id="IPR025282">
    <property type="entry name" value="DUF4214"/>
</dbReference>
<dbReference type="EMBL" id="QFBC01000001">
    <property type="protein sequence ID" value="PWE57734.1"/>
    <property type="molecule type" value="Genomic_DNA"/>
</dbReference>